<feature type="compositionally biased region" description="Polar residues" evidence="1">
    <location>
        <begin position="61"/>
        <end position="70"/>
    </location>
</feature>
<feature type="region of interest" description="Disordered" evidence="1">
    <location>
        <begin position="56"/>
        <end position="84"/>
    </location>
</feature>
<protein>
    <submittedName>
        <fullName evidence="2">Uncharacterized protein</fullName>
    </submittedName>
</protein>
<dbReference type="VEuPathDB" id="FungiDB:PGTG_01814"/>
<evidence type="ECO:0000313" key="3">
    <source>
        <dbReference type="Proteomes" id="UP000008783"/>
    </source>
</evidence>
<name>E3JTE7_PUCGT</name>
<dbReference type="EMBL" id="DS178263">
    <property type="protein sequence ID" value="EFP75221.1"/>
    <property type="molecule type" value="Genomic_DNA"/>
</dbReference>
<evidence type="ECO:0000256" key="1">
    <source>
        <dbReference type="SAM" id="MobiDB-lite"/>
    </source>
</evidence>
<sequence length="158" mass="18028">MKRMRCVHRHRIASHRSDADIIGTHRLNLPPEPLDMRRDSGGFVVSLCPEFTQGRLRLPSHSDSSPSPTCKQRIRRNGSDSESTRTQIQFVNSIHLAWNQIDSDELPSTVVHCHQDSTSLHRYRFTAIKQSPFLNTERWRAVTTGDLIGRLVIFLSGS</sequence>
<accession>E3JTE7</accession>
<reference evidence="3" key="2">
    <citation type="journal article" date="2011" name="Proc. Natl. Acad. Sci. U.S.A.">
        <title>Obligate biotrophy features unraveled by the genomic analysis of rust fungi.</title>
        <authorList>
            <person name="Duplessis S."/>
            <person name="Cuomo C.A."/>
            <person name="Lin Y.-C."/>
            <person name="Aerts A."/>
            <person name="Tisserant E."/>
            <person name="Veneault-Fourrey C."/>
            <person name="Joly D.L."/>
            <person name="Hacquard S."/>
            <person name="Amselem J."/>
            <person name="Cantarel B.L."/>
            <person name="Chiu R."/>
            <person name="Coutinho P.M."/>
            <person name="Feau N."/>
            <person name="Field M."/>
            <person name="Frey P."/>
            <person name="Gelhaye E."/>
            <person name="Goldberg J."/>
            <person name="Grabherr M.G."/>
            <person name="Kodira C.D."/>
            <person name="Kohler A."/>
            <person name="Kuees U."/>
            <person name="Lindquist E.A."/>
            <person name="Lucas S.M."/>
            <person name="Mago R."/>
            <person name="Mauceli E."/>
            <person name="Morin E."/>
            <person name="Murat C."/>
            <person name="Pangilinan J.L."/>
            <person name="Park R."/>
            <person name="Pearson M."/>
            <person name="Quesneville H."/>
            <person name="Rouhier N."/>
            <person name="Sakthikumar S."/>
            <person name="Salamov A.A."/>
            <person name="Schmutz J."/>
            <person name="Selles B."/>
            <person name="Shapiro H."/>
            <person name="Tanguay P."/>
            <person name="Tuskan G.A."/>
            <person name="Henrissat B."/>
            <person name="Van de Peer Y."/>
            <person name="Rouze P."/>
            <person name="Ellis J.G."/>
            <person name="Dodds P.N."/>
            <person name="Schein J.E."/>
            <person name="Zhong S."/>
            <person name="Hamelin R.C."/>
            <person name="Grigoriev I.V."/>
            <person name="Szabo L.J."/>
            <person name="Martin F."/>
        </authorList>
    </citation>
    <scope>NUCLEOTIDE SEQUENCE [LARGE SCALE GENOMIC DNA]</scope>
    <source>
        <strain evidence="3">CRL 75-36-700-3 / race SCCL</strain>
    </source>
</reference>
<dbReference type="HOGENOM" id="CLU_1670251_0_0_1"/>
<organism evidence="2 3">
    <name type="scientific">Puccinia graminis f. sp. tritici (strain CRL 75-36-700-3 / race SCCL)</name>
    <name type="common">Black stem rust fungus</name>
    <dbReference type="NCBI Taxonomy" id="418459"/>
    <lineage>
        <taxon>Eukaryota</taxon>
        <taxon>Fungi</taxon>
        <taxon>Dikarya</taxon>
        <taxon>Basidiomycota</taxon>
        <taxon>Pucciniomycotina</taxon>
        <taxon>Pucciniomycetes</taxon>
        <taxon>Pucciniales</taxon>
        <taxon>Pucciniaceae</taxon>
        <taxon>Puccinia</taxon>
    </lineage>
</organism>
<keyword evidence="3" id="KW-1185">Reference proteome</keyword>
<dbReference type="OrthoDB" id="10462312at2759"/>
<proteinExistence type="predicted"/>
<dbReference type="AlphaFoldDB" id="E3JTE7"/>
<dbReference type="InParanoid" id="E3JTE7"/>
<evidence type="ECO:0000313" key="2">
    <source>
        <dbReference type="EMBL" id="EFP75221.1"/>
    </source>
</evidence>
<reference key="1">
    <citation type="submission" date="2007-01" db="EMBL/GenBank/DDBJ databases">
        <title>The Genome Sequence of Puccinia graminis f. sp. tritici Strain CRL 75-36-700-3.</title>
        <authorList>
            <consortium name="The Broad Institute Genome Sequencing Platform"/>
            <person name="Birren B."/>
            <person name="Lander E."/>
            <person name="Galagan J."/>
            <person name="Nusbaum C."/>
            <person name="Devon K."/>
            <person name="Cuomo C."/>
            <person name="Jaffe D."/>
            <person name="Butler J."/>
            <person name="Alvarez P."/>
            <person name="Gnerre S."/>
            <person name="Grabherr M."/>
            <person name="Mauceli E."/>
            <person name="Brockman W."/>
            <person name="Young S."/>
            <person name="LaButti K."/>
            <person name="Sykes S."/>
            <person name="DeCaprio D."/>
            <person name="Crawford M."/>
            <person name="Koehrsen M."/>
            <person name="Engels R."/>
            <person name="Montgomery P."/>
            <person name="Pearson M."/>
            <person name="Howarth C."/>
            <person name="Larson L."/>
            <person name="White J."/>
            <person name="Zeng Q."/>
            <person name="Kodira C."/>
            <person name="Yandava C."/>
            <person name="Alvarado L."/>
            <person name="O'Leary S."/>
            <person name="Szabo L."/>
            <person name="Dean R."/>
            <person name="Schein J."/>
        </authorList>
    </citation>
    <scope>NUCLEOTIDE SEQUENCE</scope>
    <source>
        <strain>CRL 75-36-700-3</strain>
    </source>
</reference>
<dbReference type="GeneID" id="10542594"/>
<gene>
    <name evidence="2" type="ORF">PGTG_01814</name>
</gene>
<dbReference type="RefSeq" id="XP_003319640.1">
    <property type="nucleotide sequence ID" value="XM_003319592.1"/>
</dbReference>
<dbReference type="Proteomes" id="UP000008783">
    <property type="component" value="Unassembled WGS sequence"/>
</dbReference>
<dbReference type="KEGG" id="pgr:PGTG_01814"/>